<dbReference type="AlphaFoldDB" id="A0AAJ0FRJ2"/>
<dbReference type="RefSeq" id="XP_060286418.1">
    <property type="nucleotide sequence ID" value="XM_060427229.1"/>
</dbReference>
<name>A0AAJ0FRJ2_9PEZI</name>
<evidence type="ECO:0008006" key="3">
    <source>
        <dbReference type="Google" id="ProtNLM"/>
    </source>
</evidence>
<proteinExistence type="predicted"/>
<organism evidence="1 2">
    <name type="scientific">Phialemonium atrogriseum</name>
    <dbReference type="NCBI Taxonomy" id="1093897"/>
    <lineage>
        <taxon>Eukaryota</taxon>
        <taxon>Fungi</taxon>
        <taxon>Dikarya</taxon>
        <taxon>Ascomycota</taxon>
        <taxon>Pezizomycotina</taxon>
        <taxon>Sordariomycetes</taxon>
        <taxon>Sordariomycetidae</taxon>
        <taxon>Cephalothecales</taxon>
        <taxon>Cephalothecaceae</taxon>
        <taxon>Phialemonium</taxon>
    </lineage>
</organism>
<accession>A0AAJ0FRJ2</accession>
<dbReference type="GeneID" id="85310416"/>
<dbReference type="Pfam" id="PF11927">
    <property type="entry name" value="HODM_asu-like"/>
    <property type="match status" value="1"/>
</dbReference>
<dbReference type="EMBL" id="MU839001">
    <property type="protein sequence ID" value="KAK1770205.1"/>
    <property type="molecule type" value="Genomic_DNA"/>
</dbReference>
<reference evidence="1" key="1">
    <citation type="submission" date="2023-06" db="EMBL/GenBank/DDBJ databases">
        <title>Genome-scale phylogeny and comparative genomics of the fungal order Sordariales.</title>
        <authorList>
            <consortium name="Lawrence Berkeley National Laboratory"/>
            <person name="Hensen N."/>
            <person name="Bonometti L."/>
            <person name="Westerberg I."/>
            <person name="Brannstrom I.O."/>
            <person name="Guillou S."/>
            <person name="Cros-Aarteil S."/>
            <person name="Calhoun S."/>
            <person name="Haridas S."/>
            <person name="Kuo A."/>
            <person name="Mondo S."/>
            <person name="Pangilinan J."/>
            <person name="Riley R."/>
            <person name="Labutti K."/>
            <person name="Andreopoulos B."/>
            <person name="Lipzen A."/>
            <person name="Chen C."/>
            <person name="Yanf M."/>
            <person name="Daum C."/>
            <person name="Ng V."/>
            <person name="Clum A."/>
            <person name="Steindorff A."/>
            <person name="Ohm R."/>
            <person name="Martin F."/>
            <person name="Silar P."/>
            <person name="Natvig D."/>
            <person name="Lalanne C."/>
            <person name="Gautier V."/>
            <person name="Ament-Velasquez S.L."/>
            <person name="Kruys A."/>
            <person name="Hutchinson M.I."/>
            <person name="Powell A.J."/>
            <person name="Barry K."/>
            <person name="Miller A.N."/>
            <person name="Grigoriev I.V."/>
            <person name="Debuchy R."/>
            <person name="Gladieux P."/>
            <person name="Thoren M.H."/>
            <person name="Johannesson H."/>
        </authorList>
    </citation>
    <scope>NUCLEOTIDE SEQUENCE</scope>
    <source>
        <strain evidence="1">8032-3</strain>
    </source>
</reference>
<keyword evidence="2" id="KW-1185">Reference proteome</keyword>
<gene>
    <name evidence="1" type="ORF">QBC33DRAFT_530410</name>
</gene>
<protein>
    <recommendedName>
        <fullName evidence="3">DUF3445 domain-containing protein</fullName>
    </recommendedName>
</protein>
<comment type="caution">
    <text evidence="1">The sequence shown here is derived from an EMBL/GenBank/DDBJ whole genome shotgun (WGS) entry which is preliminary data.</text>
</comment>
<dbReference type="InterPro" id="IPR021848">
    <property type="entry name" value="HODM_asu-like"/>
</dbReference>
<evidence type="ECO:0000313" key="1">
    <source>
        <dbReference type="EMBL" id="KAK1770205.1"/>
    </source>
</evidence>
<sequence>MAALFFGALFGLAMILFGYKLFFGSQPWVRGKEKLGLTSRPLVTEKATPRQLQIEPLKSFDWEKMAPLKFRPFKPIYFITMALQSNAPSDLIIIDSNYKDRVLERRDTMRIHESTVMGATPPGCDAVQELYSFLVGDYLPARYPTMFTLSENSGTMLNHVTKKAVPTRPPGDPLASFRLLGETVEDDMFLLQETSDGHRLVAFLCCFPSGFDPSSKLGKVLKDIHEPVPSYEKIGPSMERLFSRLEVGKSVKRVNWSVATEPKLFTPQGHHIYREQPFEENEDVDIESSRVRIELQTLTRLPKTRAILFSFKTYLYPVADIKKEGLGPQLADAIEGLKSGNAPGMSVYKGAVRWGKSVCEYLRS</sequence>
<dbReference type="Proteomes" id="UP001244011">
    <property type="component" value="Unassembled WGS sequence"/>
</dbReference>
<evidence type="ECO:0000313" key="2">
    <source>
        <dbReference type="Proteomes" id="UP001244011"/>
    </source>
</evidence>